<dbReference type="EMBL" id="CP062008">
    <property type="protein sequence ID" value="QPG70529.1"/>
    <property type="molecule type" value="Genomic_DNA"/>
</dbReference>
<evidence type="ECO:0000256" key="4">
    <source>
        <dbReference type="ARBA" id="ARBA00022833"/>
    </source>
</evidence>
<reference evidence="8 10" key="2">
    <citation type="journal article" date="2019" name="BMC Evol. Biol.">
        <title>Comparative genomics of Mycobacterium mucogenicum and Mycobacterium neoaurum clade members emphasizing tRNA and non-coding RNA.</title>
        <authorList>
            <person name="Behra P.R.K."/>
            <person name="Pettersson B.M.F."/>
            <person name="Das S."/>
            <person name="Dasgupta S."/>
            <person name="Kirsebom L.A."/>
        </authorList>
    </citation>
    <scope>NUCLEOTIDE SEQUENCE [LARGE SCALE GENOMIC DNA]</scope>
    <source>
        <strain evidence="8 10">DSM 44124</strain>
    </source>
</reference>
<dbReference type="PROSITE" id="PS00059">
    <property type="entry name" value="ADH_ZINC"/>
    <property type="match status" value="1"/>
</dbReference>
<dbReference type="PANTHER" id="PTHR43161:SF23">
    <property type="entry name" value="(R,R)-BUTANEDIOL DEHYDROGENASE-RELATED"/>
    <property type="match status" value="1"/>
</dbReference>
<dbReference type="KEGG" id="mmuc:C1S78_005995"/>
<evidence type="ECO:0000256" key="5">
    <source>
        <dbReference type="ARBA" id="ARBA00023002"/>
    </source>
</evidence>
<dbReference type="GO" id="GO:0000721">
    <property type="term" value="F:(R,R)-butanediol dehydrogenase activity"/>
    <property type="evidence" value="ECO:0007669"/>
    <property type="project" value="TreeGrafter"/>
</dbReference>
<reference evidence="9" key="1">
    <citation type="submission" date="2018-01" db="EMBL/GenBank/DDBJ databases">
        <title>Comparative genomics of Mycobacterium mucogenicum and Mycobacterium neoaurum clade members emphasizing tRNA and non-coding RNA.</title>
        <authorList>
            <person name="Behra P.R.K."/>
            <person name="Pettersson B.M.F."/>
            <person name="Das S."/>
            <person name="Dasgupta S."/>
            <person name="Kirsebom L.A."/>
        </authorList>
    </citation>
    <scope>NUCLEOTIDE SEQUENCE</scope>
    <source>
        <strain evidence="9">DSM 44124</strain>
    </source>
</reference>
<evidence type="ECO:0000256" key="3">
    <source>
        <dbReference type="ARBA" id="ARBA00022723"/>
    </source>
</evidence>
<dbReference type="InterPro" id="IPR013149">
    <property type="entry name" value="ADH-like_C"/>
</dbReference>
<keyword evidence="3 6" id="KW-0479">Metal-binding</keyword>
<accession>A0A8H2PF04</accession>
<keyword evidence="4 6" id="KW-0862">Zinc</keyword>
<dbReference type="SMART" id="SM00829">
    <property type="entry name" value="PKS_ER"/>
    <property type="match status" value="1"/>
</dbReference>
<dbReference type="InterPro" id="IPR013154">
    <property type="entry name" value="ADH-like_N"/>
</dbReference>
<evidence type="ECO:0000313" key="10">
    <source>
        <dbReference type="Proteomes" id="UP000309231"/>
    </source>
</evidence>
<evidence type="ECO:0000256" key="6">
    <source>
        <dbReference type="RuleBase" id="RU361277"/>
    </source>
</evidence>
<dbReference type="Proteomes" id="UP000309231">
    <property type="component" value="Chromosome"/>
</dbReference>
<organism evidence="9">
    <name type="scientific">Mycolicibacterium mucogenicum DSM 44124</name>
    <dbReference type="NCBI Taxonomy" id="1226753"/>
    <lineage>
        <taxon>Bacteria</taxon>
        <taxon>Bacillati</taxon>
        <taxon>Actinomycetota</taxon>
        <taxon>Actinomycetes</taxon>
        <taxon>Mycobacteriales</taxon>
        <taxon>Mycobacteriaceae</taxon>
        <taxon>Mycolicibacterium</taxon>
    </lineage>
</organism>
<evidence type="ECO:0000256" key="2">
    <source>
        <dbReference type="ARBA" id="ARBA00008072"/>
    </source>
</evidence>
<dbReference type="GO" id="GO:0008270">
    <property type="term" value="F:zinc ion binding"/>
    <property type="evidence" value="ECO:0007669"/>
    <property type="project" value="InterPro"/>
</dbReference>
<dbReference type="InterPro" id="IPR011032">
    <property type="entry name" value="GroES-like_sf"/>
</dbReference>
<dbReference type="GO" id="GO:0034079">
    <property type="term" value="P:butanediol biosynthetic process"/>
    <property type="evidence" value="ECO:0007669"/>
    <property type="project" value="TreeGrafter"/>
</dbReference>
<comment type="similarity">
    <text evidence="2 6">Belongs to the zinc-containing alcohol dehydrogenase family.</text>
</comment>
<dbReference type="Gene3D" id="3.90.180.10">
    <property type="entry name" value="Medium-chain alcohol dehydrogenases, catalytic domain"/>
    <property type="match status" value="1"/>
</dbReference>
<gene>
    <name evidence="8" type="ORF">C1S78_005995</name>
    <name evidence="9" type="ORF">C1S78_05990</name>
</gene>
<comment type="cofactor">
    <cofactor evidence="1 6">
        <name>Zn(2+)</name>
        <dbReference type="ChEBI" id="CHEBI:29105"/>
    </cofactor>
</comment>
<evidence type="ECO:0000256" key="1">
    <source>
        <dbReference type="ARBA" id="ARBA00001947"/>
    </source>
</evidence>
<dbReference type="AlphaFoldDB" id="A0A8H2PF04"/>
<sequence>MRAAVYYGPNKVSVEDVAIPAPGPGQVQLQVGFNGICGTDLHEYYAGPIFVPTQPHPLTHQELPLTLGHEFSGTITAVGAGVTDWREGDRVAVEPIYKCGHCGPCAAGNYNVCQQIGFHGLMSDGGMAEYTVVPTNMLHRLPDNVSLELGALVEPMSVAYHAATLGDVKPGDTAMVFGAGPIGIGLWFALRGKGLQEVFVVEPSPTRRAAIEALGAVTLDPTVVDVPGFIADHTYGAGADAVFDAAGVTPAVETALACVGSRKPMVSVAIYEKPLQTPLLNLVMNESRIQGSLCYTGADFEAVIALMAQGAYDTTGWVAQIPIGDVVSEGFEALHAGNKMKVLVDPTR</sequence>
<evidence type="ECO:0000313" key="8">
    <source>
        <dbReference type="EMBL" id="QPG70529.1"/>
    </source>
</evidence>
<keyword evidence="5" id="KW-0560">Oxidoreductase</keyword>
<dbReference type="InterPro" id="IPR020843">
    <property type="entry name" value="ER"/>
</dbReference>
<evidence type="ECO:0000259" key="7">
    <source>
        <dbReference type="SMART" id="SM00829"/>
    </source>
</evidence>
<dbReference type="SUPFAM" id="SSF51735">
    <property type="entry name" value="NAD(P)-binding Rossmann-fold domains"/>
    <property type="match status" value="1"/>
</dbReference>
<feature type="domain" description="Enoyl reductase (ER)" evidence="7">
    <location>
        <begin position="8"/>
        <end position="344"/>
    </location>
</feature>
<evidence type="ECO:0000313" key="9">
    <source>
        <dbReference type="EMBL" id="TLH51961.1"/>
    </source>
</evidence>
<dbReference type="Gene3D" id="3.40.50.720">
    <property type="entry name" value="NAD(P)-binding Rossmann-like Domain"/>
    <property type="match status" value="1"/>
</dbReference>
<dbReference type="Pfam" id="PF08240">
    <property type="entry name" value="ADH_N"/>
    <property type="match status" value="1"/>
</dbReference>
<proteinExistence type="inferred from homology"/>
<dbReference type="GO" id="GO:0005737">
    <property type="term" value="C:cytoplasm"/>
    <property type="evidence" value="ECO:0007669"/>
    <property type="project" value="TreeGrafter"/>
</dbReference>
<dbReference type="CDD" id="cd08233">
    <property type="entry name" value="butanediol_DH_like"/>
    <property type="match status" value="1"/>
</dbReference>
<protein>
    <submittedName>
        <fullName evidence="8 9">Dehydrogenase</fullName>
    </submittedName>
</protein>
<reference evidence="8 10" key="3">
    <citation type="journal article" date="2019" name="Sci. Rep.">
        <title>Insight into the biology of Mycobacterium mucogenicum and Mycobacterium neoaurum clade members.</title>
        <authorList>
            <person name="Behra P.R.K."/>
            <person name="Pettersson B.M.F."/>
            <person name="Ramesh M."/>
            <person name="Dasgupta S."/>
            <person name="Kirsebom L.A."/>
        </authorList>
    </citation>
    <scope>NUCLEOTIDE SEQUENCE [LARGE SCALE GENOMIC DNA]</scope>
    <source>
        <strain evidence="8 10">DSM 44124</strain>
    </source>
</reference>
<dbReference type="GeneID" id="76724446"/>
<keyword evidence="10" id="KW-1185">Reference proteome</keyword>
<dbReference type="InterPro" id="IPR036291">
    <property type="entry name" value="NAD(P)-bd_dom_sf"/>
</dbReference>
<dbReference type="RefSeq" id="WP_053854270.1">
    <property type="nucleotide sequence ID" value="NZ_ANBS01000001.1"/>
</dbReference>
<dbReference type="EMBL" id="POTL01000001">
    <property type="protein sequence ID" value="TLH51961.1"/>
    <property type="molecule type" value="Genomic_DNA"/>
</dbReference>
<dbReference type="Pfam" id="PF00107">
    <property type="entry name" value="ADH_zinc_N"/>
    <property type="match status" value="1"/>
</dbReference>
<dbReference type="PANTHER" id="PTHR43161">
    <property type="entry name" value="SORBITOL DEHYDROGENASE"/>
    <property type="match status" value="1"/>
</dbReference>
<name>A0A8H2PF04_MYCMU</name>
<dbReference type="SUPFAM" id="SSF50129">
    <property type="entry name" value="GroES-like"/>
    <property type="match status" value="1"/>
</dbReference>
<dbReference type="InterPro" id="IPR002328">
    <property type="entry name" value="ADH_Zn_CS"/>
</dbReference>